<evidence type="ECO:0000259" key="1">
    <source>
        <dbReference type="Pfam" id="PF02211"/>
    </source>
</evidence>
<evidence type="ECO:0000313" key="3">
    <source>
        <dbReference type="Proteomes" id="UP000001060"/>
    </source>
</evidence>
<accession>D3HTN9</accession>
<dbReference type="InterPro" id="IPR024690">
    <property type="entry name" value="CN_hydtase_beta_dom_C"/>
</dbReference>
<dbReference type="eggNOG" id="ENOG5032UUI">
    <property type="taxonomic scope" value="Bacteria"/>
</dbReference>
<dbReference type="SUPFAM" id="SSF50090">
    <property type="entry name" value="Electron transport accessory proteins"/>
    <property type="match status" value="1"/>
</dbReference>
<dbReference type="InterPro" id="IPR008990">
    <property type="entry name" value="Elect_transpt_acc-like_dom_sf"/>
</dbReference>
<dbReference type="GO" id="GO:0016787">
    <property type="term" value="F:hydrolase activity"/>
    <property type="evidence" value="ECO:0007669"/>
    <property type="project" value="UniProtKB-KW"/>
</dbReference>
<feature type="domain" description="Nitrile hydratase beta subunit" evidence="1">
    <location>
        <begin position="3"/>
        <end position="92"/>
    </location>
</feature>
<proteinExistence type="predicted"/>
<name>D3HTN9_LEGLN</name>
<sequence>MSTKFKMGNKIRVIDLPSLFHTLMQGYTRGKIGEVVMIRSSWVITEDEAWGRYEGRREPFYMVRFKMTDLWAGYGGPAINSLDTELSERWIEHI</sequence>
<organism evidence="2 3">
    <name type="scientific">Legionella longbeachae serogroup 1 (strain NSW150)</name>
    <dbReference type="NCBI Taxonomy" id="661367"/>
    <lineage>
        <taxon>Bacteria</taxon>
        <taxon>Pseudomonadati</taxon>
        <taxon>Pseudomonadota</taxon>
        <taxon>Gammaproteobacteria</taxon>
        <taxon>Legionellales</taxon>
        <taxon>Legionellaceae</taxon>
        <taxon>Legionella</taxon>
    </lineage>
</organism>
<dbReference type="OrthoDB" id="3478924at2"/>
<dbReference type="GeneID" id="40926125"/>
<dbReference type="HOGENOM" id="CLU_167596_0_0_6"/>
<dbReference type="Gene3D" id="2.30.30.50">
    <property type="match status" value="1"/>
</dbReference>
<dbReference type="Proteomes" id="UP000001060">
    <property type="component" value="Chromosome"/>
</dbReference>
<dbReference type="AlphaFoldDB" id="D3HTN9"/>
<protein>
    <submittedName>
        <fullName evidence="2">Putative thiocyanate hydrolase alpha subunit</fullName>
    </submittedName>
</protein>
<keyword evidence="2" id="KW-0378">Hydrolase</keyword>
<dbReference type="RefSeq" id="WP_012979201.1">
    <property type="nucleotide sequence ID" value="NC_013861.1"/>
</dbReference>
<dbReference type="KEGG" id="llo:LLO_1905"/>
<evidence type="ECO:0000313" key="2">
    <source>
        <dbReference type="EMBL" id="CBJ12286.1"/>
    </source>
</evidence>
<keyword evidence="3" id="KW-1185">Reference proteome</keyword>
<dbReference type="Pfam" id="PF02211">
    <property type="entry name" value="NHase_beta_C"/>
    <property type="match status" value="1"/>
</dbReference>
<gene>
    <name evidence="2" type="ordered locus">LLO_1905</name>
</gene>
<reference evidence="2 3" key="1">
    <citation type="journal article" date="2010" name="PLoS Genet.">
        <title>Analysis of the Legionella longbeachae genome and transcriptome uncovers unique strategies to cause Legionnaires' disease.</title>
        <authorList>
            <person name="Cazalet C."/>
            <person name="Gomez-Valero L."/>
            <person name="Rusniok C."/>
            <person name="Lomma M."/>
            <person name="Dervins-Ravault D."/>
            <person name="Newton H."/>
            <person name="Sansom F."/>
            <person name="Jarraud S."/>
            <person name="Zidane N."/>
            <person name="Ma L."/>
            <person name="Bouchier C."/>
            <person name="Etienne J."/>
            <person name="Hartland E."/>
            <person name="Buchrieser C."/>
        </authorList>
    </citation>
    <scope>NUCLEOTIDE SEQUENCE [LARGE SCALE GENOMIC DNA]</scope>
    <source>
        <strain evidence="2 3">NSW150</strain>
    </source>
</reference>
<dbReference type="EMBL" id="FN650140">
    <property type="protein sequence ID" value="CBJ12286.1"/>
    <property type="molecule type" value="Genomic_DNA"/>
</dbReference>
<dbReference type="STRING" id="661367.LLO_1905"/>